<evidence type="ECO:0000313" key="1">
    <source>
        <dbReference type="EMBL" id="KAI4341209.1"/>
    </source>
</evidence>
<reference evidence="2" key="1">
    <citation type="journal article" date="2023" name="Front. Plant Sci.">
        <title>Chromosomal-level genome assembly of Melastoma candidum provides insights into trichome evolution.</title>
        <authorList>
            <person name="Zhong Y."/>
            <person name="Wu W."/>
            <person name="Sun C."/>
            <person name="Zou P."/>
            <person name="Liu Y."/>
            <person name="Dai S."/>
            <person name="Zhou R."/>
        </authorList>
    </citation>
    <scope>NUCLEOTIDE SEQUENCE [LARGE SCALE GENOMIC DNA]</scope>
</reference>
<dbReference type="EMBL" id="CM042886">
    <property type="protein sequence ID" value="KAI4341209.1"/>
    <property type="molecule type" value="Genomic_DNA"/>
</dbReference>
<name>A0ACB9P083_9MYRT</name>
<dbReference type="Proteomes" id="UP001057402">
    <property type="component" value="Chromosome 7"/>
</dbReference>
<proteinExistence type="predicted"/>
<sequence>MTLHVSNPNAAIHGPRGEHALVVLVPIAGKDLVVMGRHDLHGIWVADIPYEDSTIPGGEGDYISVARVPDDRVNATGLLEEGAEGLGAVKCP</sequence>
<comment type="caution">
    <text evidence="1">The sequence shown here is derived from an EMBL/GenBank/DDBJ whole genome shotgun (WGS) entry which is preliminary data.</text>
</comment>
<evidence type="ECO:0000313" key="2">
    <source>
        <dbReference type="Proteomes" id="UP001057402"/>
    </source>
</evidence>
<accession>A0ACB9P083</accession>
<organism evidence="1 2">
    <name type="scientific">Melastoma candidum</name>
    <dbReference type="NCBI Taxonomy" id="119954"/>
    <lineage>
        <taxon>Eukaryota</taxon>
        <taxon>Viridiplantae</taxon>
        <taxon>Streptophyta</taxon>
        <taxon>Embryophyta</taxon>
        <taxon>Tracheophyta</taxon>
        <taxon>Spermatophyta</taxon>
        <taxon>Magnoliopsida</taxon>
        <taxon>eudicotyledons</taxon>
        <taxon>Gunneridae</taxon>
        <taxon>Pentapetalae</taxon>
        <taxon>rosids</taxon>
        <taxon>malvids</taxon>
        <taxon>Myrtales</taxon>
        <taxon>Melastomataceae</taxon>
        <taxon>Melastomatoideae</taxon>
        <taxon>Melastomateae</taxon>
        <taxon>Melastoma</taxon>
    </lineage>
</organism>
<keyword evidence="2" id="KW-1185">Reference proteome</keyword>
<gene>
    <name evidence="1" type="ORF">MLD38_025960</name>
</gene>
<protein>
    <submittedName>
        <fullName evidence="1">Uncharacterized protein</fullName>
    </submittedName>
</protein>